<feature type="non-terminal residue" evidence="1">
    <location>
        <position position="109"/>
    </location>
</feature>
<gene>
    <name evidence="1" type="ORF">PENTCL1PPCAC_4478</name>
</gene>
<organism evidence="1 2">
    <name type="scientific">Pristionchus entomophagus</name>
    <dbReference type="NCBI Taxonomy" id="358040"/>
    <lineage>
        <taxon>Eukaryota</taxon>
        <taxon>Metazoa</taxon>
        <taxon>Ecdysozoa</taxon>
        <taxon>Nematoda</taxon>
        <taxon>Chromadorea</taxon>
        <taxon>Rhabditida</taxon>
        <taxon>Rhabditina</taxon>
        <taxon>Diplogasteromorpha</taxon>
        <taxon>Diplogasteroidea</taxon>
        <taxon>Neodiplogasteridae</taxon>
        <taxon>Pristionchus</taxon>
    </lineage>
</organism>
<dbReference type="AlphaFoldDB" id="A0AAV5SNW8"/>
<sequence>EAITVRAAILLNKFNLKNCIFDSICFDDNLLSFIGKVSFITVHVFYCSFNNNQCKNGETRFYSALVSNKPTGITITLADDRSFTSEKFLSDYVQAVPLSSLHVNNGRHA</sequence>
<dbReference type="EMBL" id="BTSX01000002">
    <property type="protein sequence ID" value="GMS82303.1"/>
    <property type="molecule type" value="Genomic_DNA"/>
</dbReference>
<keyword evidence="2" id="KW-1185">Reference proteome</keyword>
<protein>
    <submittedName>
        <fullName evidence="1">Uncharacterized protein</fullName>
    </submittedName>
</protein>
<feature type="non-terminal residue" evidence="1">
    <location>
        <position position="1"/>
    </location>
</feature>
<dbReference type="Proteomes" id="UP001432027">
    <property type="component" value="Unassembled WGS sequence"/>
</dbReference>
<reference evidence="1" key="1">
    <citation type="submission" date="2023-10" db="EMBL/GenBank/DDBJ databases">
        <title>Genome assembly of Pristionchus species.</title>
        <authorList>
            <person name="Yoshida K."/>
            <person name="Sommer R.J."/>
        </authorList>
    </citation>
    <scope>NUCLEOTIDE SEQUENCE</scope>
    <source>
        <strain evidence="1">RS0144</strain>
    </source>
</reference>
<evidence type="ECO:0000313" key="1">
    <source>
        <dbReference type="EMBL" id="GMS82303.1"/>
    </source>
</evidence>
<proteinExistence type="predicted"/>
<accession>A0AAV5SNW8</accession>
<comment type="caution">
    <text evidence="1">The sequence shown here is derived from an EMBL/GenBank/DDBJ whole genome shotgun (WGS) entry which is preliminary data.</text>
</comment>
<name>A0AAV5SNW8_9BILA</name>
<evidence type="ECO:0000313" key="2">
    <source>
        <dbReference type="Proteomes" id="UP001432027"/>
    </source>
</evidence>